<evidence type="ECO:0000313" key="3">
    <source>
        <dbReference type="Proteomes" id="UP001056012"/>
    </source>
</evidence>
<accession>A0A9Q8Z927</accession>
<feature type="compositionally biased region" description="Low complexity" evidence="1">
    <location>
        <begin position="83"/>
        <end position="94"/>
    </location>
</feature>
<feature type="region of interest" description="Disordered" evidence="1">
    <location>
        <begin position="41"/>
        <end position="202"/>
    </location>
</feature>
<feature type="region of interest" description="Disordered" evidence="1">
    <location>
        <begin position="1"/>
        <end position="27"/>
    </location>
</feature>
<dbReference type="EMBL" id="CP089276">
    <property type="protein sequence ID" value="USP77134.1"/>
    <property type="molecule type" value="Genomic_DNA"/>
</dbReference>
<feature type="region of interest" description="Disordered" evidence="1">
    <location>
        <begin position="396"/>
        <end position="443"/>
    </location>
</feature>
<evidence type="ECO:0000256" key="1">
    <source>
        <dbReference type="SAM" id="MobiDB-lite"/>
    </source>
</evidence>
<dbReference type="VEuPathDB" id="FungiDB:yc1106_04408"/>
<dbReference type="OrthoDB" id="3786440at2759"/>
<evidence type="ECO:0000313" key="2">
    <source>
        <dbReference type="EMBL" id="USP77134.1"/>
    </source>
</evidence>
<gene>
    <name evidence="2" type="ORF">yc1106_04408</name>
</gene>
<dbReference type="AlphaFoldDB" id="A0A9Q8Z927"/>
<keyword evidence="3" id="KW-1185">Reference proteome</keyword>
<sequence length="461" mass="49483">MAHVAEDYYDMPADELPSANFAGRPTSDIDMLGGYWNLATHYSSSSEDDDDDSNIRASPQRRNLSRPCRPAPKLQRRAGEKGPSTTTSTISPTDDISHGSGVTGSGWRVSQRREQQTASGSLEARTSPLFGPSRVKRKRKTRTQSCDETGSGTATSRPIIPTSTSRTRAMSGPPGGGEAISPCAKQSRTSVAHPTRVRRMGQSTQLAALDTGVAADESKSRKFASSPSSVLLTPRELYGIGDGQADRETAARAWQAAANIMGSPLSSSSRSNTHCCNEQAGGRVDVADPRNIDWPGAMMPARESVRVRRDSVATGLDASTFDTKLGSEEKRYDTEQVGPGEDDIVTFFEEFGVVVEATEATLDQFWLRHSCTAEDDRSDAAMSTISTVSSVRISGVGEAKAETPQIDQQSQSGRQSRFSLSSASSCSAPKSRPQKRKRSRLRDLLLSPGLPGTAFLKIPAS</sequence>
<name>A0A9Q8Z927_CURCL</name>
<proteinExistence type="predicted"/>
<protein>
    <submittedName>
        <fullName evidence="2">Uncharacterized protein</fullName>
    </submittedName>
</protein>
<feature type="compositionally biased region" description="Polar residues" evidence="1">
    <location>
        <begin position="143"/>
        <end position="168"/>
    </location>
</feature>
<dbReference type="Proteomes" id="UP001056012">
    <property type="component" value="Chromosome 3"/>
</dbReference>
<feature type="compositionally biased region" description="Low complexity" evidence="1">
    <location>
        <begin position="405"/>
        <end position="431"/>
    </location>
</feature>
<reference evidence="2" key="1">
    <citation type="submission" date="2021-12" db="EMBL/GenBank/DDBJ databases">
        <title>Curvularia clavata genome.</title>
        <authorList>
            <person name="Cao Y."/>
        </authorList>
    </citation>
    <scope>NUCLEOTIDE SEQUENCE</scope>
    <source>
        <strain evidence="2">Yc1106</strain>
    </source>
</reference>
<organism evidence="2 3">
    <name type="scientific">Curvularia clavata</name>
    <dbReference type="NCBI Taxonomy" id="95742"/>
    <lineage>
        <taxon>Eukaryota</taxon>
        <taxon>Fungi</taxon>
        <taxon>Dikarya</taxon>
        <taxon>Ascomycota</taxon>
        <taxon>Pezizomycotina</taxon>
        <taxon>Dothideomycetes</taxon>
        <taxon>Pleosporomycetidae</taxon>
        <taxon>Pleosporales</taxon>
        <taxon>Pleosporineae</taxon>
        <taxon>Pleosporaceae</taxon>
        <taxon>Curvularia</taxon>
    </lineage>
</organism>